<evidence type="ECO:0000313" key="6">
    <source>
        <dbReference type="Proteomes" id="UP000199334"/>
    </source>
</evidence>
<sequence length="458" mass="54323">MNERMRQLLPNDRMKIYQSEPFFEDTDTVLTLLYQPLISIKGVAVFQALWKESSYQKTQTSISHHQMMNMLNITLDEFFEARKKLEAIGLLHTYKEEGTYRTLYYILQKPFSVKGFFEDPMLSVLLEHHIGRDAYYRIRKRLMYSMSLPSNVKSVTHAFDDVFTMIHPNEAKQEPVQVEEKTLTIDTNLPLEWLHKMLTQQNIKAKWILTQSNIDFIEKMTKIYDVDFLELEKALLWAVTEDQVLDRKEFQDMCKDIFYKKHGSVPPRLYVKGEQNQTQPEQNTSSHQQEQPQSKEEKLIQHFETITHRELLEDLSSSGRASMKEIDMLTNMMEEHGLSQPVMNVLVDYVLKRNHNKLAKNYLETIAAHWSREGIATAKEAMQIAKREHHMYETWKKKKSYNQKKKQGSNEVLPKWFEEERKNKQKQPSATKQPNQEDLEKEKKELEAFFKNYSKSNH</sequence>
<keyword evidence="5" id="KW-0067">ATP-binding</keyword>
<accession>A0A1G9ZT84</accession>
<keyword evidence="5" id="KW-0347">Helicase</keyword>
<evidence type="ECO:0000259" key="3">
    <source>
        <dbReference type="Pfam" id="PF07261"/>
    </source>
</evidence>
<keyword evidence="6" id="KW-1185">Reference proteome</keyword>
<feature type="domain" description="DnaB/C C-terminal" evidence="3">
    <location>
        <begin position="322"/>
        <end position="383"/>
    </location>
</feature>
<dbReference type="GO" id="GO:0004386">
    <property type="term" value="F:helicase activity"/>
    <property type="evidence" value="ECO:0007669"/>
    <property type="project" value="UniProtKB-KW"/>
</dbReference>
<dbReference type="InterPro" id="IPR034829">
    <property type="entry name" value="DnaD-like_sf"/>
</dbReference>
<keyword evidence="5" id="KW-0547">Nucleotide-binding</keyword>
<keyword evidence="5" id="KW-0378">Hydrolase</keyword>
<dbReference type="OrthoDB" id="2082007at2"/>
<gene>
    <name evidence="5" type="ORF">SAMN05216498_1825</name>
</gene>
<evidence type="ECO:0000256" key="1">
    <source>
        <dbReference type="ARBA" id="ARBA00093462"/>
    </source>
</evidence>
<reference evidence="5 6" key="1">
    <citation type="submission" date="2016-10" db="EMBL/GenBank/DDBJ databases">
        <authorList>
            <person name="de Groot N.N."/>
        </authorList>
    </citation>
    <scope>NUCLEOTIDE SEQUENCE [LARGE SCALE GENOMIC DNA]</scope>
    <source>
        <strain evidence="5 6">CGMCC 1.3442</strain>
    </source>
</reference>
<dbReference type="RefSeq" id="WP_093856284.1">
    <property type="nucleotide sequence ID" value="NZ_BJVZ01000006.1"/>
</dbReference>
<feature type="compositionally biased region" description="Basic residues" evidence="2">
    <location>
        <begin position="396"/>
        <end position="407"/>
    </location>
</feature>
<dbReference type="Gene3D" id="1.10.10.630">
    <property type="entry name" value="DnaD domain-like"/>
    <property type="match status" value="1"/>
</dbReference>
<proteinExistence type="inferred from homology"/>
<feature type="region of interest" description="Disordered" evidence="2">
    <location>
        <begin position="395"/>
        <end position="458"/>
    </location>
</feature>
<dbReference type="InterPro" id="IPR006343">
    <property type="entry name" value="DnaB/C_C"/>
</dbReference>
<feature type="region of interest" description="Disordered" evidence="2">
    <location>
        <begin position="274"/>
        <end position="297"/>
    </location>
</feature>
<dbReference type="AlphaFoldDB" id="A0A1G9ZT84"/>
<dbReference type="Pfam" id="PF25888">
    <property type="entry name" value="WHD_DnaB"/>
    <property type="match status" value="1"/>
</dbReference>
<evidence type="ECO:0000259" key="4">
    <source>
        <dbReference type="Pfam" id="PF25888"/>
    </source>
</evidence>
<evidence type="ECO:0000313" key="5">
    <source>
        <dbReference type="EMBL" id="SDN24151.1"/>
    </source>
</evidence>
<feature type="compositionally biased region" description="Basic and acidic residues" evidence="2">
    <location>
        <begin position="438"/>
        <end position="448"/>
    </location>
</feature>
<name>A0A1G9ZT84_9BACI</name>
<feature type="compositionally biased region" description="Polar residues" evidence="2">
    <location>
        <begin position="426"/>
        <end position="436"/>
    </location>
</feature>
<feature type="compositionally biased region" description="Polar residues" evidence="2">
    <location>
        <begin position="274"/>
        <end position="292"/>
    </location>
</feature>
<comment type="similarity">
    <text evidence="1">Belongs to the DnaB/DnaD family.</text>
</comment>
<dbReference type="EMBL" id="FNIG01000003">
    <property type="protein sequence ID" value="SDN24151.1"/>
    <property type="molecule type" value="Genomic_DNA"/>
</dbReference>
<evidence type="ECO:0000256" key="2">
    <source>
        <dbReference type="SAM" id="MobiDB-lite"/>
    </source>
</evidence>
<dbReference type="Proteomes" id="UP000199334">
    <property type="component" value="Unassembled WGS sequence"/>
</dbReference>
<dbReference type="STRING" id="237069.SAMN05216498_1825"/>
<dbReference type="SUPFAM" id="SSF158499">
    <property type="entry name" value="DnaD domain-like"/>
    <property type="match status" value="1"/>
</dbReference>
<dbReference type="InterPro" id="IPR058660">
    <property type="entry name" value="WHD_DnaB"/>
</dbReference>
<feature type="domain" description="Replicative helicase loading/DNA remodeling protein DnaB N-terminal winged helix" evidence="4">
    <location>
        <begin position="10"/>
        <end position="231"/>
    </location>
</feature>
<dbReference type="Pfam" id="PF07261">
    <property type="entry name" value="DnaB_2"/>
    <property type="match status" value="1"/>
</dbReference>
<organism evidence="5 6">
    <name type="scientific">Tenuibacillus multivorans</name>
    <dbReference type="NCBI Taxonomy" id="237069"/>
    <lineage>
        <taxon>Bacteria</taxon>
        <taxon>Bacillati</taxon>
        <taxon>Bacillota</taxon>
        <taxon>Bacilli</taxon>
        <taxon>Bacillales</taxon>
        <taxon>Bacillaceae</taxon>
        <taxon>Tenuibacillus</taxon>
    </lineage>
</organism>
<protein>
    <submittedName>
        <fullName evidence="5">Replicative DNA helicase loader DnaB</fullName>
    </submittedName>
</protein>